<feature type="chain" id="PRO_5042091704" description="ABC-2 type transporter transmembrane domain-containing protein" evidence="5">
    <location>
        <begin position="26"/>
        <end position="78"/>
    </location>
</feature>
<evidence type="ECO:0000259" key="6">
    <source>
        <dbReference type="Pfam" id="PF01061"/>
    </source>
</evidence>
<reference evidence="7" key="1">
    <citation type="submission" date="2021-12" db="EMBL/GenBank/DDBJ databases">
        <title>Prjna785345.</title>
        <authorList>
            <person name="Rujirawat T."/>
            <person name="Krajaejun T."/>
        </authorList>
    </citation>
    <scope>NUCLEOTIDE SEQUENCE</scope>
    <source>
        <strain evidence="7">Pi057C3</strain>
    </source>
</reference>
<proteinExistence type="predicted"/>
<evidence type="ECO:0000256" key="2">
    <source>
        <dbReference type="ARBA" id="ARBA00022692"/>
    </source>
</evidence>
<comment type="subcellular location">
    <subcellularLocation>
        <location evidence="1">Membrane</location>
        <topology evidence="1">Multi-pass membrane protein</topology>
    </subcellularLocation>
</comment>
<keyword evidence="8" id="KW-1185">Reference proteome</keyword>
<evidence type="ECO:0000256" key="3">
    <source>
        <dbReference type="ARBA" id="ARBA00022989"/>
    </source>
</evidence>
<dbReference type="InterPro" id="IPR013525">
    <property type="entry name" value="ABC2_TM"/>
</dbReference>
<evidence type="ECO:0000256" key="4">
    <source>
        <dbReference type="ARBA" id="ARBA00023136"/>
    </source>
</evidence>
<evidence type="ECO:0000256" key="5">
    <source>
        <dbReference type="SAM" id="SignalP"/>
    </source>
</evidence>
<dbReference type="Pfam" id="PF01061">
    <property type="entry name" value="ABC2_membrane"/>
    <property type="match status" value="1"/>
</dbReference>
<organism evidence="7 8">
    <name type="scientific">Pythium insidiosum</name>
    <name type="common">Pythiosis disease agent</name>
    <dbReference type="NCBI Taxonomy" id="114742"/>
    <lineage>
        <taxon>Eukaryota</taxon>
        <taxon>Sar</taxon>
        <taxon>Stramenopiles</taxon>
        <taxon>Oomycota</taxon>
        <taxon>Peronosporomycetes</taxon>
        <taxon>Pythiales</taxon>
        <taxon>Pythiaceae</taxon>
        <taxon>Pythium</taxon>
    </lineage>
</organism>
<dbReference type="EMBL" id="JAKCXM010006433">
    <property type="protein sequence ID" value="KAJ0388789.1"/>
    <property type="molecule type" value="Genomic_DNA"/>
</dbReference>
<comment type="caution">
    <text evidence="7">The sequence shown here is derived from an EMBL/GenBank/DDBJ whole genome shotgun (WGS) entry which is preliminary data.</text>
</comment>
<evidence type="ECO:0000256" key="1">
    <source>
        <dbReference type="ARBA" id="ARBA00004141"/>
    </source>
</evidence>
<keyword evidence="5" id="KW-0732">Signal</keyword>
<dbReference type="AlphaFoldDB" id="A0AAD5LQA1"/>
<gene>
    <name evidence="7" type="ORF">P43SY_010694</name>
</gene>
<sequence length="78" mass="8923">MSQTGIQNFVGVFFFVITNQTFAAADPTFVTVPLELPIVKREYHAGLFRLLEWYLAKNISELPLQILIPVLHFIPMLC</sequence>
<keyword evidence="2" id="KW-0812">Transmembrane</keyword>
<dbReference type="GO" id="GO:0016020">
    <property type="term" value="C:membrane"/>
    <property type="evidence" value="ECO:0007669"/>
    <property type="project" value="UniProtKB-SubCell"/>
</dbReference>
<evidence type="ECO:0000313" key="8">
    <source>
        <dbReference type="Proteomes" id="UP001209570"/>
    </source>
</evidence>
<keyword evidence="4" id="KW-0472">Membrane</keyword>
<dbReference type="GO" id="GO:0140359">
    <property type="term" value="F:ABC-type transporter activity"/>
    <property type="evidence" value="ECO:0007669"/>
    <property type="project" value="InterPro"/>
</dbReference>
<evidence type="ECO:0000313" key="7">
    <source>
        <dbReference type="EMBL" id="KAJ0388789.1"/>
    </source>
</evidence>
<keyword evidence="3" id="KW-1133">Transmembrane helix</keyword>
<feature type="domain" description="ABC-2 type transporter transmembrane" evidence="6">
    <location>
        <begin position="3"/>
        <end position="76"/>
    </location>
</feature>
<protein>
    <recommendedName>
        <fullName evidence="6">ABC-2 type transporter transmembrane domain-containing protein</fullName>
    </recommendedName>
</protein>
<dbReference type="Proteomes" id="UP001209570">
    <property type="component" value="Unassembled WGS sequence"/>
</dbReference>
<accession>A0AAD5LQA1</accession>
<name>A0AAD5LQA1_PYTIN</name>
<feature type="signal peptide" evidence="5">
    <location>
        <begin position="1"/>
        <end position="25"/>
    </location>
</feature>